<gene>
    <name evidence="5" type="ORF">SLNSH_13620</name>
</gene>
<dbReference type="InterPro" id="IPR054613">
    <property type="entry name" value="Peptidase_S78_dom"/>
</dbReference>
<keyword evidence="1" id="KW-1188">Viral release from host cell</keyword>
<sequence>MAYGLSVPLRPPPRRELPPVEVRDARLALAAPPGPLGVFEGYASLFGVVDLGRDMILPGAFADSLARRGAGGVRLLWQHDPAEPVGAWTVLREDGRGLFARGRLNLGVARARELLALMRQGAVDGLSIGFKAGGARTDPRSGVRRIAKVDLWEISLVTFPLLPQARVTAVKGR</sequence>
<dbReference type="Proteomes" id="UP000239772">
    <property type="component" value="Unassembled WGS sequence"/>
</dbReference>
<keyword evidence="6" id="KW-1185">Reference proteome</keyword>
<name>A0A2T1HSM5_9HYPH</name>
<evidence type="ECO:0000259" key="4">
    <source>
        <dbReference type="Pfam" id="PF04586"/>
    </source>
</evidence>
<keyword evidence="2 5" id="KW-0645">Protease</keyword>
<dbReference type="AlphaFoldDB" id="A0A2T1HSM5"/>
<evidence type="ECO:0000313" key="5">
    <source>
        <dbReference type="EMBL" id="PSC04529.1"/>
    </source>
</evidence>
<feature type="domain" description="Prohead serine protease" evidence="4">
    <location>
        <begin position="38"/>
        <end position="170"/>
    </location>
</feature>
<dbReference type="Pfam" id="PF04586">
    <property type="entry name" value="Peptidase_S78"/>
    <property type="match status" value="1"/>
</dbReference>
<reference evidence="6" key="1">
    <citation type="submission" date="2018-03" db="EMBL/GenBank/DDBJ databases">
        <authorList>
            <person name="Sun L."/>
            <person name="Liu H."/>
            <person name="Chen W."/>
            <person name="Huang K."/>
            <person name="Liu W."/>
            <person name="Gao X."/>
        </authorList>
    </citation>
    <scope>NUCLEOTIDE SEQUENCE [LARGE SCALE GENOMIC DNA]</scope>
    <source>
        <strain evidence="6">SH9</strain>
    </source>
</reference>
<evidence type="ECO:0000256" key="3">
    <source>
        <dbReference type="ARBA" id="ARBA00022801"/>
    </source>
</evidence>
<dbReference type="InterPro" id="IPR006433">
    <property type="entry name" value="Prohead_protease"/>
</dbReference>
<accession>A0A2T1HSM5</accession>
<protein>
    <submittedName>
        <fullName evidence="5">HK97 family phage prohead protease</fullName>
    </submittedName>
</protein>
<dbReference type="SUPFAM" id="SSF50789">
    <property type="entry name" value="Herpes virus serine proteinase, assemblin"/>
    <property type="match status" value="1"/>
</dbReference>
<comment type="caution">
    <text evidence="5">The sequence shown here is derived from an EMBL/GenBank/DDBJ whole genome shotgun (WGS) entry which is preliminary data.</text>
</comment>
<proteinExistence type="predicted"/>
<keyword evidence="3" id="KW-0378">Hydrolase</keyword>
<organism evidence="5 6">
    <name type="scientific">Alsobacter soli</name>
    <dbReference type="NCBI Taxonomy" id="2109933"/>
    <lineage>
        <taxon>Bacteria</taxon>
        <taxon>Pseudomonadati</taxon>
        <taxon>Pseudomonadota</taxon>
        <taxon>Alphaproteobacteria</taxon>
        <taxon>Hyphomicrobiales</taxon>
        <taxon>Alsobacteraceae</taxon>
        <taxon>Alsobacter</taxon>
    </lineage>
</organism>
<evidence type="ECO:0000256" key="2">
    <source>
        <dbReference type="ARBA" id="ARBA00022670"/>
    </source>
</evidence>
<dbReference type="NCBIfam" id="TIGR01543">
    <property type="entry name" value="proheadase_HK97"/>
    <property type="match status" value="1"/>
</dbReference>
<dbReference type="GO" id="GO:0006508">
    <property type="term" value="P:proteolysis"/>
    <property type="evidence" value="ECO:0007669"/>
    <property type="project" value="UniProtKB-KW"/>
</dbReference>
<dbReference type="EMBL" id="PVZS01000013">
    <property type="protein sequence ID" value="PSC04529.1"/>
    <property type="molecule type" value="Genomic_DNA"/>
</dbReference>
<dbReference type="GO" id="GO:0008233">
    <property type="term" value="F:peptidase activity"/>
    <property type="evidence" value="ECO:0007669"/>
    <property type="project" value="UniProtKB-KW"/>
</dbReference>
<dbReference type="OrthoDB" id="9804926at2"/>
<evidence type="ECO:0000313" key="6">
    <source>
        <dbReference type="Proteomes" id="UP000239772"/>
    </source>
</evidence>
<evidence type="ECO:0000256" key="1">
    <source>
        <dbReference type="ARBA" id="ARBA00022612"/>
    </source>
</evidence>